<proteinExistence type="inferred from homology"/>
<dbReference type="InterPro" id="IPR007607">
    <property type="entry name" value="BacA/B"/>
</dbReference>
<organism evidence="2 3">
    <name type="scientific">Desulfuribacillus alkaliarsenatis</name>
    <dbReference type="NCBI Taxonomy" id="766136"/>
    <lineage>
        <taxon>Bacteria</taxon>
        <taxon>Bacillati</taxon>
        <taxon>Bacillota</taxon>
        <taxon>Desulfuribacillia</taxon>
        <taxon>Desulfuribacillales</taxon>
        <taxon>Desulfuribacillaceae</taxon>
        <taxon>Desulfuribacillus</taxon>
    </lineage>
</organism>
<evidence type="ECO:0000313" key="3">
    <source>
        <dbReference type="Proteomes" id="UP000094296"/>
    </source>
</evidence>
<dbReference type="PANTHER" id="PTHR35024:SF4">
    <property type="entry name" value="POLYMER-FORMING CYTOSKELETAL PROTEIN"/>
    <property type="match status" value="1"/>
</dbReference>
<reference evidence="2 3" key="1">
    <citation type="submission" date="2016-09" db="EMBL/GenBank/DDBJ databases">
        <title>Draft genome sequence for the type strain of Desulfuribacillus alkaliarsenatis AHT28, an obligately anaerobic, sulfidogenic bacterium isolated from Russian soda lake sediments.</title>
        <authorList>
            <person name="Abin C.A."/>
            <person name="Hollibaugh J.T."/>
        </authorList>
    </citation>
    <scope>NUCLEOTIDE SEQUENCE [LARGE SCALE GENOMIC DNA]</scope>
    <source>
        <strain evidence="2 3">AHT28</strain>
    </source>
</reference>
<evidence type="ECO:0008006" key="4">
    <source>
        <dbReference type="Google" id="ProtNLM"/>
    </source>
</evidence>
<dbReference type="OrthoDB" id="1730007at2"/>
<evidence type="ECO:0000256" key="1">
    <source>
        <dbReference type="ARBA" id="ARBA00044755"/>
    </source>
</evidence>
<protein>
    <recommendedName>
        <fullName evidence="4">Cytoplasmic protein</fullName>
    </recommendedName>
</protein>
<sequence>MDNQKKFDLTISGVGNSLGGTFGRVLIGGVGKINGDVECDDFVIDGVGRVEGSVNTKTGRVDGEAKINGGLQAERFTVDGSARFGGDIKATSLTFEGMVNVDGSVEADTIENEGIIKIKDDCSSESFISRGAFKIGGLLNAGKVDVKLYASCKAKEIGGETIEVRKGQSFSILEFIKSIIPLMDYYEGLSSETIEGDEIYLEHTKAKVVRGNNVTLGAGCEIELVEYKGQFEMSNSSKVKTHRKLS</sequence>
<accession>A0A1E5G2F1</accession>
<gene>
    <name evidence="2" type="ORF">BHF68_06045</name>
</gene>
<dbReference type="Proteomes" id="UP000094296">
    <property type="component" value="Unassembled WGS sequence"/>
</dbReference>
<dbReference type="EMBL" id="MIJE01000022">
    <property type="protein sequence ID" value="OEF97155.1"/>
    <property type="molecule type" value="Genomic_DNA"/>
</dbReference>
<dbReference type="PANTHER" id="PTHR35024">
    <property type="entry name" value="HYPOTHETICAL CYTOSOLIC PROTEIN"/>
    <property type="match status" value="1"/>
</dbReference>
<dbReference type="RefSeq" id="WP_069643201.1">
    <property type="nucleotide sequence ID" value="NZ_MIJE01000022.1"/>
</dbReference>
<comment type="caution">
    <text evidence="2">The sequence shown here is derived from an EMBL/GenBank/DDBJ whole genome shotgun (WGS) entry which is preliminary data.</text>
</comment>
<keyword evidence="3" id="KW-1185">Reference proteome</keyword>
<dbReference type="Pfam" id="PF04519">
    <property type="entry name" value="Bactofilin"/>
    <property type="match status" value="1"/>
</dbReference>
<comment type="similarity">
    <text evidence="1">Belongs to the bactofilin family.</text>
</comment>
<dbReference type="STRING" id="766136.BHF68_06045"/>
<evidence type="ECO:0000313" key="2">
    <source>
        <dbReference type="EMBL" id="OEF97155.1"/>
    </source>
</evidence>
<name>A0A1E5G2F1_9FIRM</name>
<dbReference type="AlphaFoldDB" id="A0A1E5G2F1"/>